<proteinExistence type="predicted"/>
<dbReference type="Proteomes" id="UP001194696">
    <property type="component" value="Unassembled WGS sequence"/>
</dbReference>
<organism evidence="2 3">
    <name type="scientific">Linnemannia gamsii</name>
    <dbReference type="NCBI Taxonomy" id="64522"/>
    <lineage>
        <taxon>Eukaryota</taxon>
        <taxon>Fungi</taxon>
        <taxon>Fungi incertae sedis</taxon>
        <taxon>Mucoromycota</taxon>
        <taxon>Mortierellomycotina</taxon>
        <taxon>Mortierellomycetes</taxon>
        <taxon>Mortierellales</taxon>
        <taxon>Mortierellaceae</taxon>
        <taxon>Linnemannia</taxon>
    </lineage>
</organism>
<evidence type="ECO:0000313" key="3">
    <source>
        <dbReference type="Proteomes" id="UP001194696"/>
    </source>
</evidence>
<reference evidence="2 3" key="1">
    <citation type="journal article" date="2020" name="Fungal Divers.">
        <title>Resolving the Mortierellaceae phylogeny through synthesis of multi-gene phylogenetics and phylogenomics.</title>
        <authorList>
            <person name="Vandepol N."/>
            <person name="Liber J."/>
            <person name="Desiro A."/>
            <person name="Na H."/>
            <person name="Kennedy M."/>
            <person name="Barry K."/>
            <person name="Grigoriev I.V."/>
            <person name="Miller A.N."/>
            <person name="O'Donnell K."/>
            <person name="Stajich J.E."/>
            <person name="Bonito G."/>
        </authorList>
    </citation>
    <scope>NUCLEOTIDE SEQUENCE [LARGE SCALE GENOMIC DNA]</scope>
    <source>
        <strain evidence="2 3">AD045</strain>
    </source>
</reference>
<feature type="region of interest" description="Disordered" evidence="1">
    <location>
        <begin position="473"/>
        <end position="502"/>
    </location>
</feature>
<feature type="compositionally biased region" description="Polar residues" evidence="1">
    <location>
        <begin position="336"/>
        <end position="353"/>
    </location>
</feature>
<feature type="compositionally biased region" description="Polar residues" evidence="1">
    <location>
        <begin position="8"/>
        <end position="30"/>
    </location>
</feature>
<accession>A0ABQ7JYH0</accession>
<feature type="region of interest" description="Disordered" evidence="1">
    <location>
        <begin position="1"/>
        <end position="40"/>
    </location>
</feature>
<comment type="caution">
    <text evidence="2">The sequence shown here is derived from an EMBL/GenBank/DDBJ whole genome shotgun (WGS) entry which is preliminary data.</text>
</comment>
<protein>
    <submittedName>
        <fullName evidence="2">Uncharacterized protein</fullName>
    </submittedName>
</protein>
<name>A0ABQ7JYH0_9FUNG</name>
<feature type="region of interest" description="Disordered" evidence="1">
    <location>
        <begin position="684"/>
        <end position="706"/>
    </location>
</feature>
<feature type="region of interest" description="Disordered" evidence="1">
    <location>
        <begin position="547"/>
        <end position="596"/>
    </location>
</feature>
<sequence>MFPRDDSVSTTLRPPTHKSSWTSRSTTIPHQKQQQQQPFYDNSSYSAVFINNTNSDYSAEYDNYATLSSDSRYYNYNHYYGTTAETNGYRAEHDNNVTFSSDNHYNHYGTTAETSGYHAEHDSNATLSSDNSYKHHSHYQGTTAETNGYRAEHDNNVYFSSGNHYHHQGTAAESNGYRAEHDNNATFTSGNLYNYFYGAIAETNGYRAERDNNVTISIDNRYNSHSNSYRTTIKTNGYRTEHDDNVTFSSGNCYNHYSDYYGATAETTTPQALAAYRMSSQDCESHYTQQQVQQQQGWLSEYQTVDGYNGHRHNRATQNAVKHSSYSPSSYKSLPTAKSSYSQQEQQGRTYSIDFNNNDRYYYHISAETAKAKPTRAVSTASLDFNSKDHTRFSQEQQQLRGQDNEYHTAFGYNYQHHSDTTMSQVGCRRHQEFREPHWAHSNSGFSTQSINNTNFSNDNRYCNYYHGTTTATTTPESFASSTKSNSTNRTHFSQEQQLPGQRSGYQAIFNSNHHYDRATKDFVELPPSRRHELNLLSQTHLYQEQQQDRVPGMNDSGTYGNNNPKNAIRETNAQYQSRVSQQQQQRTPHGNHAKLPAPLFGHNRDINQDGYQAYEESVEPRHMHELCLIPQNHRLQVQGHEIGDYATDNGNVNIYCTDMHQSPEAAPGEAPTSLRYSNTGSLLTAGYHPSDTDDDWSGEEESTDSNRYPVSFGKIVAYERCKVELERVQYERSLKITARARAIEKAKIKGFKTFQDKSNSKVKNTITEVLFGRL</sequence>
<feature type="compositionally biased region" description="Polar residues" evidence="1">
    <location>
        <begin position="556"/>
        <end position="574"/>
    </location>
</feature>
<feature type="region of interest" description="Disordered" evidence="1">
    <location>
        <begin position="307"/>
        <end position="353"/>
    </location>
</feature>
<keyword evidence="3" id="KW-1185">Reference proteome</keyword>
<feature type="compositionally biased region" description="Polar residues" evidence="1">
    <location>
        <begin position="476"/>
        <end position="502"/>
    </location>
</feature>
<feature type="compositionally biased region" description="Low complexity" evidence="1">
    <location>
        <begin position="575"/>
        <end position="587"/>
    </location>
</feature>
<gene>
    <name evidence="2" type="ORF">BGZ96_008831</name>
</gene>
<feature type="compositionally biased region" description="Acidic residues" evidence="1">
    <location>
        <begin position="693"/>
        <end position="704"/>
    </location>
</feature>
<evidence type="ECO:0000256" key="1">
    <source>
        <dbReference type="SAM" id="MobiDB-lite"/>
    </source>
</evidence>
<evidence type="ECO:0000313" key="2">
    <source>
        <dbReference type="EMBL" id="KAG0287217.1"/>
    </source>
</evidence>
<dbReference type="EMBL" id="JAAAIM010000509">
    <property type="protein sequence ID" value="KAG0287217.1"/>
    <property type="molecule type" value="Genomic_DNA"/>
</dbReference>
<feature type="compositionally biased region" description="Low complexity" evidence="1">
    <location>
        <begin position="324"/>
        <end position="333"/>
    </location>
</feature>